<comment type="pathway">
    <text evidence="3">Lipid metabolism.</text>
</comment>
<dbReference type="PANTHER" id="PTHR14269">
    <property type="entry name" value="CDP-DIACYLGLYCEROL--GLYCEROL-3-PHOSPHATE 3-PHOSPHATIDYLTRANSFERASE-RELATED"/>
    <property type="match status" value="1"/>
</dbReference>
<dbReference type="GO" id="GO:0008444">
    <property type="term" value="F:CDP-diacylglycerol-glycerol-3-phosphate 3-phosphatidyltransferase activity"/>
    <property type="evidence" value="ECO:0007669"/>
    <property type="project" value="UniProtKB-UniRule"/>
</dbReference>
<feature type="transmembrane region" description="Helical" evidence="18">
    <location>
        <begin position="74"/>
        <end position="100"/>
    </location>
</feature>
<keyword evidence="20" id="KW-1185">Reference proteome</keyword>
<evidence type="ECO:0000256" key="10">
    <source>
        <dbReference type="ARBA" id="ARBA00022989"/>
    </source>
</evidence>
<proteinExistence type="inferred from homology"/>
<keyword evidence="7" id="KW-0444">Lipid biosynthesis</keyword>
<dbReference type="GO" id="GO:0016020">
    <property type="term" value="C:membrane"/>
    <property type="evidence" value="ECO:0007669"/>
    <property type="project" value="UniProtKB-SubCell"/>
</dbReference>
<dbReference type="InterPro" id="IPR048254">
    <property type="entry name" value="CDP_ALCOHOL_P_TRANSF_CS"/>
</dbReference>
<keyword evidence="9 18" id="KW-0812">Transmembrane</keyword>
<dbReference type="InterPro" id="IPR000462">
    <property type="entry name" value="CDP-OH_P_trans"/>
</dbReference>
<comment type="subcellular location">
    <subcellularLocation>
        <location evidence="1">Membrane</location>
        <topology evidence="1">Multi-pass membrane protein</topology>
    </subcellularLocation>
</comment>
<name>A0A8S8XDT2_9PROT</name>
<keyword evidence="8 17" id="KW-0808">Transferase</keyword>
<dbReference type="NCBIfam" id="TIGR00560">
    <property type="entry name" value="pgsA"/>
    <property type="match status" value="1"/>
</dbReference>
<comment type="pathway">
    <text evidence="2">Phospholipid metabolism; phosphatidylglycerol biosynthesis; phosphatidylglycerol from CDP-diacylglycerol: step 1/2.</text>
</comment>
<evidence type="ECO:0000256" key="12">
    <source>
        <dbReference type="ARBA" id="ARBA00023136"/>
    </source>
</evidence>
<keyword evidence="12 18" id="KW-0472">Membrane</keyword>
<dbReference type="PANTHER" id="PTHR14269:SF62">
    <property type="entry name" value="CDP-DIACYLGLYCEROL--GLYCEROL-3-PHOSPHATE 3-PHOSPHATIDYLTRANSFERASE 1, CHLOROPLASTIC"/>
    <property type="match status" value="1"/>
</dbReference>
<evidence type="ECO:0000256" key="9">
    <source>
        <dbReference type="ARBA" id="ARBA00022692"/>
    </source>
</evidence>
<dbReference type="EMBL" id="BOPV01000001">
    <property type="protein sequence ID" value="GIL39547.1"/>
    <property type="molecule type" value="Genomic_DNA"/>
</dbReference>
<feature type="transmembrane region" description="Helical" evidence="18">
    <location>
        <begin position="37"/>
        <end position="54"/>
    </location>
</feature>
<evidence type="ECO:0000256" key="6">
    <source>
        <dbReference type="ARBA" id="ARBA00014944"/>
    </source>
</evidence>
<dbReference type="InterPro" id="IPR004570">
    <property type="entry name" value="Phosphatidylglycerol_P_synth"/>
</dbReference>
<evidence type="ECO:0000256" key="16">
    <source>
        <dbReference type="NCBIfam" id="TIGR00560"/>
    </source>
</evidence>
<evidence type="ECO:0000256" key="7">
    <source>
        <dbReference type="ARBA" id="ARBA00022516"/>
    </source>
</evidence>
<dbReference type="Proteomes" id="UP000681075">
    <property type="component" value="Unassembled WGS sequence"/>
</dbReference>
<keyword evidence="14" id="KW-1208">Phospholipid metabolism</keyword>
<dbReference type="Pfam" id="PF01066">
    <property type="entry name" value="CDP-OH_P_transf"/>
    <property type="match status" value="1"/>
</dbReference>
<dbReference type="RefSeq" id="WP_420242650.1">
    <property type="nucleotide sequence ID" value="NZ_BOPV01000001.1"/>
</dbReference>
<evidence type="ECO:0000256" key="18">
    <source>
        <dbReference type="SAM" id="Phobius"/>
    </source>
</evidence>
<keyword evidence="11" id="KW-0443">Lipid metabolism</keyword>
<evidence type="ECO:0000256" key="8">
    <source>
        <dbReference type="ARBA" id="ARBA00022679"/>
    </source>
</evidence>
<dbReference type="EC" id="2.7.8.5" evidence="5 16"/>
<dbReference type="AlphaFoldDB" id="A0A8S8XDT2"/>
<evidence type="ECO:0000313" key="19">
    <source>
        <dbReference type="EMBL" id="GIL39547.1"/>
    </source>
</evidence>
<accession>A0A8S8XDT2</accession>
<evidence type="ECO:0000256" key="4">
    <source>
        <dbReference type="ARBA" id="ARBA00010441"/>
    </source>
</evidence>
<dbReference type="InterPro" id="IPR050324">
    <property type="entry name" value="CDP-alcohol_PTase-I"/>
</dbReference>
<reference evidence="19" key="1">
    <citation type="submission" date="2021-02" db="EMBL/GenBank/DDBJ databases">
        <title>Genome sequence of Rhodospirillales sp. strain TMPK1 isolated from soil.</title>
        <authorList>
            <person name="Nakai R."/>
            <person name="Kusada H."/>
            <person name="Tamaki H."/>
        </authorList>
    </citation>
    <scope>NUCLEOTIDE SEQUENCE</scope>
    <source>
        <strain evidence="19">TMPK1</strain>
    </source>
</reference>
<evidence type="ECO:0000256" key="1">
    <source>
        <dbReference type="ARBA" id="ARBA00004141"/>
    </source>
</evidence>
<comment type="similarity">
    <text evidence="4 17">Belongs to the CDP-alcohol phosphatidyltransferase class-I family.</text>
</comment>
<gene>
    <name evidence="19" type="primary">pgsA</name>
    <name evidence="19" type="ORF">TMPK1_17840</name>
</gene>
<dbReference type="Gene3D" id="1.20.120.1760">
    <property type="match status" value="1"/>
</dbReference>
<evidence type="ECO:0000256" key="14">
    <source>
        <dbReference type="ARBA" id="ARBA00023264"/>
    </source>
</evidence>
<comment type="catalytic activity">
    <reaction evidence="15">
        <text>a CDP-1,2-diacyl-sn-glycerol + sn-glycerol 3-phosphate = a 1,2-diacyl-sn-glycero-3-phospho-(1'-sn-glycero-3'-phosphate) + CMP + H(+)</text>
        <dbReference type="Rhea" id="RHEA:12593"/>
        <dbReference type="ChEBI" id="CHEBI:15378"/>
        <dbReference type="ChEBI" id="CHEBI:57597"/>
        <dbReference type="ChEBI" id="CHEBI:58332"/>
        <dbReference type="ChEBI" id="CHEBI:60110"/>
        <dbReference type="ChEBI" id="CHEBI:60377"/>
        <dbReference type="EC" id="2.7.8.5"/>
    </reaction>
</comment>
<evidence type="ECO:0000256" key="11">
    <source>
        <dbReference type="ARBA" id="ARBA00023098"/>
    </source>
</evidence>
<comment type="caution">
    <text evidence="19">The sequence shown here is derived from an EMBL/GenBank/DDBJ whole genome shotgun (WGS) entry which is preliminary data.</text>
</comment>
<evidence type="ECO:0000256" key="15">
    <source>
        <dbReference type="ARBA" id="ARBA00048586"/>
    </source>
</evidence>
<evidence type="ECO:0000313" key="20">
    <source>
        <dbReference type="Proteomes" id="UP000681075"/>
    </source>
</evidence>
<dbReference type="GO" id="GO:0046474">
    <property type="term" value="P:glycerophospholipid biosynthetic process"/>
    <property type="evidence" value="ECO:0007669"/>
    <property type="project" value="TreeGrafter"/>
</dbReference>
<keyword evidence="13" id="KW-0594">Phospholipid biosynthesis</keyword>
<protein>
    <recommendedName>
        <fullName evidence="6 16">CDP-diacylglycerol--glycerol-3-phosphate 3-phosphatidyltransferase</fullName>
        <ecNumber evidence="5 16">2.7.8.5</ecNumber>
    </recommendedName>
</protein>
<dbReference type="PROSITE" id="PS00379">
    <property type="entry name" value="CDP_ALCOHOL_P_TRANSF"/>
    <property type="match status" value="1"/>
</dbReference>
<dbReference type="PIRSF" id="PIRSF000847">
    <property type="entry name" value="Phos_ph_gly_syn"/>
    <property type="match status" value="1"/>
</dbReference>
<evidence type="ECO:0000256" key="17">
    <source>
        <dbReference type="RuleBase" id="RU003750"/>
    </source>
</evidence>
<evidence type="ECO:0000256" key="5">
    <source>
        <dbReference type="ARBA" id="ARBA00013170"/>
    </source>
</evidence>
<evidence type="ECO:0000256" key="13">
    <source>
        <dbReference type="ARBA" id="ARBA00023209"/>
    </source>
</evidence>
<dbReference type="InterPro" id="IPR043130">
    <property type="entry name" value="CDP-OH_PTrfase_TM_dom"/>
</dbReference>
<evidence type="ECO:0000256" key="2">
    <source>
        <dbReference type="ARBA" id="ARBA00005042"/>
    </source>
</evidence>
<feature type="transmembrane region" description="Helical" evidence="18">
    <location>
        <begin position="12"/>
        <end position="30"/>
    </location>
</feature>
<organism evidence="19 20">
    <name type="scientific">Roseiterribacter gracilis</name>
    <dbReference type="NCBI Taxonomy" id="2812848"/>
    <lineage>
        <taxon>Bacteria</taxon>
        <taxon>Pseudomonadati</taxon>
        <taxon>Pseudomonadota</taxon>
        <taxon>Alphaproteobacteria</taxon>
        <taxon>Rhodospirillales</taxon>
        <taxon>Roseiterribacteraceae</taxon>
        <taxon>Roseiterribacter</taxon>
    </lineage>
</organism>
<evidence type="ECO:0000256" key="3">
    <source>
        <dbReference type="ARBA" id="ARBA00005189"/>
    </source>
</evidence>
<keyword evidence="10 18" id="KW-1133">Transmembrane helix</keyword>
<sequence length="172" mass="18251">MITDFQKKLPNWLTIGRAVAVAPVILLLLADLRSAAFVLLVAAAITDFFDGWLARRWNAGSAFGVMLDPIADKLLVGGLLLALIAAGDIARWSLIPALAIQLREILVSGLREGGVSLPVTYLAKWKTTVQLVAVALLVAGIEPYATASLWIAAALTVWTGYGYLKASIHSAG</sequence>